<feature type="transmembrane region" description="Helical" evidence="9">
    <location>
        <begin position="102"/>
        <end position="123"/>
    </location>
</feature>
<dbReference type="EMBL" id="AP024238">
    <property type="protein sequence ID" value="BCO27574.1"/>
    <property type="molecule type" value="Genomic_DNA"/>
</dbReference>
<feature type="transmembrane region" description="Helical" evidence="9">
    <location>
        <begin position="52"/>
        <end position="76"/>
    </location>
</feature>
<feature type="transmembrane region" description="Helical" evidence="9">
    <location>
        <begin position="265"/>
        <end position="286"/>
    </location>
</feature>
<feature type="transmembrane region" description="Helical" evidence="9">
    <location>
        <begin position="326"/>
        <end position="346"/>
    </location>
</feature>
<keyword evidence="4" id="KW-1003">Cell membrane</keyword>
<dbReference type="RefSeq" id="WP_223912940.1">
    <property type="nucleotide sequence ID" value="NZ_AP024238.1"/>
</dbReference>
<name>A0ABN6D9I5_9BURK</name>
<proteinExistence type="predicted"/>
<evidence type="ECO:0000256" key="9">
    <source>
        <dbReference type="SAM" id="Phobius"/>
    </source>
</evidence>
<dbReference type="PANTHER" id="PTHR33529">
    <property type="entry name" value="SLR0882 PROTEIN-RELATED"/>
    <property type="match status" value="1"/>
</dbReference>
<keyword evidence="8 9" id="KW-0472">Membrane</keyword>
<evidence type="ECO:0000313" key="11">
    <source>
        <dbReference type="Proteomes" id="UP000824366"/>
    </source>
</evidence>
<dbReference type="InterPro" id="IPR030922">
    <property type="entry name" value="LptF"/>
</dbReference>
<evidence type="ECO:0000313" key="10">
    <source>
        <dbReference type="EMBL" id="BCO27574.1"/>
    </source>
</evidence>
<evidence type="ECO:0000256" key="2">
    <source>
        <dbReference type="ARBA" id="ARBA00014213"/>
    </source>
</evidence>
<evidence type="ECO:0000256" key="3">
    <source>
        <dbReference type="ARBA" id="ARBA00022448"/>
    </source>
</evidence>
<keyword evidence="7 9" id="KW-1133">Transmembrane helix</keyword>
<protein>
    <recommendedName>
        <fullName evidence="2">Lipopolysaccharide export system permease protein LptF</fullName>
    </recommendedName>
</protein>
<dbReference type="InterPro" id="IPR005495">
    <property type="entry name" value="LptG/LptF_permease"/>
</dbReference>
<accession>A0ABN6D9I5</accession>
<gene>
    <name evidence="10" type="ORF">MIZ03_2463</name>
</gene>
<organism evidence="10 11">
    <name type="scientific">Rhodoferax lithotrophicus</name>
    <dbReference type="NCBI Taxonomy" id="2798804"/>
    <lineage>
        <taxon>Bacteria</taxon>
        <taxon>Pseudomonadati</taxon>
        <taxon>Pseudomonadota</taxon>
        <taxon>Betaproteobacteria</taxon>
        <taxon>Burkholderiales</taxon>
        <taxon>Comamonadaceae</taxon>
        <taxon>Rhodoferax</taxon>
    </lineage>
</organism>
<dbReference type="NCBIfam" id="TIGR04407">
    <property type="entry name" value="LptF_YjgP"/>
    <property type="match status" value="1"/>
</dbReference>
<sequence length="370" mass="41043">MLFHSSLRKELSRSFGATLVVLITVVMTMTLIRTLGLASSGTFSPSDVTLVMGYTVLAYTPTLLSMSLFIAIIATLSRMYRESEMVIWFCSGKGLSSLISPLFRFSLPIFAVIAALALLVLPWTNMRIDDLKNQYEKRGDLERIEPGQFQESANGAKVFFVEKNLPGQTSGTNVFIATTEFGKETITTAHRGRIEHMSQGQFLMLDNGQRLETVKGTTDLKVSEFETYGSHITTDPMVDTSSAFINTHPTLNLIQTPSPAALGELSWRFGLILAAMNFVIIGIAISSVNPRVGKSLNLVFSMFTFVLYFNLLNLGQNWIYSGKTTFPAYMLGLHGGVFVLAVLWLAKGHNNWQWRQLWERRTAPQPGASA</sequence>
<keyword evidence="11" id="KW-1185">Reference proteome</keyword>
<comment type="subcellular location">
    <subcellularLocation>
        <location evidence="1">Cell inner membrane</location>
        <topology evidence="1">Multi-pass membrane protein</topology>
    </subcellularLocation>
</comment>
<dbReference type="Pfam" id="PF03739">
    <property type="entry name" value="LptF_LptG"/>
    <property type="match status" value="1"/>
</dbReference>
<evidence type="ECO:0000256" key="6">
    <source>
        <dbReference type="ARBA" id="ARBA00022692"/>
    </source>
</evidence>
<feature type="transmembrane region" description="Helical" evidence="9">
    <location>
        <begin position="298"/>
        <end position="320"/>
    </location>
</feature>
<dbReference type="PANTHER" id="PTHR33529:SF7">
    <property type="entry name" value="LIPOPOLYSACCHARIDE EXPORT SYSTEM PERMEASE PROTEIN LPTF"/>
    <property type="match status" value="1"/>
</dbReference>
<feature type="transmembrane region" description="Helical" evidence="9">
    <location>
        <begin position="12"/>
        <end position="32"/>
    </location>
</feature>
<evidence type="ECO:0000256" key="7">
    <source>
        <dbReference type="ARBA" id="ARBA00022989"/>
    </source>
</evidence>
<keyword evidence="3" id="KW-0813">Transport</keyword>
<evidence type="ECO:0000256" key="4">
    <source>
        <dbReference type="ARBA" id="ARBA00022475"/>
    </source>
</evidence>
<evidence type="ECO:0000256" key="5">
    <source>
        <dbReference type="ARBA" id="ARBA00022519"/>
    </source>
</evidence>
<evidence type="ECO:0000256" key="8">
    <source>
        <dbReference type="ARBA" id="ARBA00023136"/>
    </source>
</evidence>
<evidence type="ECO:0000256" key="1">
    <source>
        <dbReference type="ARBA" id="ARBA00004429"/>
    </source>
</evidence>
<reference evidence="10 11" key="1">
    <citation type="journal article" date="2021" name="Microbiol. Spectr.">
        <title>A Single Bacterium Capable of Oxidation and Reduction of Iron at Circumneutral pH.</title>
        <authorList>
            <person name="Kato S."/>
            <person name="Ohkuma M."/>
        </authorList>
    </citation>
    <scope>NUCLEOTIDE SEQUENCE [LARGE SCALE GENOMIC DNA]</scope>
    <source>
        <strain evidence="10 11">MIZ03</strain>
    </source>
</reference>
<dbReference type="Proteomes" id="UP000824366">
    <property type="component" value="Chromosome"/>
</dbReference>
<keyword evidence="5" id="KW-0997">Cell inner membrane</keyword>
<keyword evidence="6 9" id="KW-0812">Transmembrane</keyword>